<organism evidence="2 3">
    <name type="scientific">Flexivirga alba</name>
    <dbReference type="NCBI Taxonomy" id="702742"/>
    <lineage>
        <taxon>Bacteria</taxon>
        <taxon>Bacillati</taxon>
        <taxon>Actinomycetota</taxon>
        <taxon>Actinomycetes</taxon>
        <taxon>Micrococcales</taxon>
        <taxon>Dermacoccaceae</taxon>
        <taxon>Flexivirga</taxon>
    </lineage>
</organism>
<dbReference type="RefSeq" id="WP_382403080.1">
    <property type="nucleotide sequence ID" value="NZ_JBHSWH010000001.1"/>
</dbReference>
<dbReference type="EMBL" id="JBHSWH010000001">
    <property type="protein sequence ID" value="MFC6706419.1"/>
    <property type="molecule type" value="Genomic_DNA"/>
</dbReference>
<evidence type="ECO:0000313" key="2">
    <source>
        <dbReference type="EMBL" id="MFC6706419.1"/>
    </source>
</evidence>
<dbReference type="Proteomes" id="UP001596298">
    <property type="component" value="Unassembled WGS sequence"/>
</dbReference>
<reference evidence="3" key="1">
    <citation type="journal article" date="2019" name="Int. J. Syst. Evol. Microbiol.">
        <title>The Global Catalogue of Microorganisms (GCM) 10K type strain sequencing project: providing services to taxonomists for standard genome sequencing and annotation.</title>
        <authorList>
            <consortium name="The Broad Institute Genomics Platform"/>
            <consortium name="The Broad Institute Genome Sequencing Center for Infectious Disease"/>
            <person name="Wu L."/>
            <person name="Ma J."/>
        </authorList>
    </citation>
    <scope>NUCLEOTIDE SEQUENCE [LARGE SCALE GENOMIC DNA]</scope>
    <source>
        <strain evidence="3">CCUG 58127</strain>
    </source>
</reference>
<evidence type="ECO:0000256" key="1">
    <source>
        <dbReference type="SAM" id="MobiDB-lite"/>
    </source>
</evidence>
<evidence type="ECO:0000313" key="3">
    <source>
        <dbReference type="Proteomes" id="UP001596298"/>
    </source>
</evidence>
<name>A0ABW2AHL6_9MICO</name>
<comment type="caution">
    <text evidence="2">The sequence shown here is derived from an EMBL/GenBank/DDBJ whole genome shotgun (WGS) entry which is preliminary data.</text>
</comment>
<sequence>MDQLILGQADRAGEQDRDDDGAGVERQDVLEPVDGELLWGSTSSTGCFA</sequence>
<feature type="region of interest" description="Disordered" evidence="1">
    <location>
        <begin position="1"/>
        <end position="32"/>
    </location>
</feature>
<proteinExistence type="predicted"/>
<gene>
    <name evidence="2" type="ORF">ACFQDH_14425</name>
</gene>
<keyword evidence="3" id="KW-1185">Reference proteome</keyword>
<protein>
    <submittedName>
        <fullName evidence="2">Uncharacterized protein</fullName>
    </submittedName>
</protein>
<accession>A0ABW2AHL6</accession>